<comment type="caution">
    <text evidence="1">The sequence shown here is derived from an EMBL/GenBank/DDBJ whole genome shotgun (WGS) entry which is preliminary data.</text>
</comment>
<organism evidence="1 2">
    <name type="scientific">Zarea fungicola</name>
    <dbReference type="NCBI Taxonomy" id="93591"/>
    <lineage>
        <taxon>Eukaryota</taxon>
        <taxon>Fungi</taxon>
        <taxon>Dikarya</taxon>
        <taxon>Ascomycota</taxon>
        <taxon>Pezizomycotina</taxon>
        <taxon>Sordariomycetes</taxon>
        <taxon>Hypocreomycetidae</taxon>
        <taxon>Hypocreales</taxon>
        <taxon>Cordycipitaceae</taxon>
        <taxon>Zarea</taxon>
    </lineage>
</organism>
<accession>A0ACC1N246</accession>
<proteinExistence type="predicted"/>
<gene>
    <name evidence="1" type="ORF">NQ176_g7109</name>
</gene>
<name>A0ACC1N246_9HYPO</name>
<dbReference type="Proteomes" id="UP001143910">
    <property type="component" value="Unassembled WGS sequence"/>
</dbReference>
<evidence type="ECO:0000313" key="1">
    <source>
        <dbReference type="EMBL" id="KAJ2972519.1"/>
    </source>
</evidence>
<evidence type="ECO:0000313" key="2">
    <source>
        <dbReference type="Proteomes" id="UP001143910"/>
    </source>
</evidence>
<protein>
    <submittedName>
        <fullName evidence="1">Uncharacterized protein</fullName>
    </submittedName>
</protein>
<sequence>MGPITQIPVELLLLIADECATYRDLAALMASCQDFYTLLQCQLYRSEFYGKKGKHDFLRFNNNKVDYPAGAAADDGNVNMLDRWFACFPEFITSDSKRSLKEAATEGSGDDDNDSSNVNNLRNSRAESDALAHRDEMLQHALGQATVAGQTNAVAYLLDCGISYYKDHQHLLCQAVRGCHSSTAMVVVRDAIKEQNTSILFHLPQVCNMAQRCCPEELVDVMLGFARMKGPDTMVPHTRDYQYPVRDLIRLAILSVTRRGSLKRLQLSLRHGWALYDAAQDKNDLLGPTVLDTAISKDKDEVVKFLLKGGHHSKLSNLASPAEWIMSMGDLFRSKNALTYLNMFISYTEFSVNSANSCQFFSAAVNNRNADLMEYFMPRVDWASTTEDLRTEALEATAELDHPHLLRLLREAGIDNPGSVTSEECLYNLVIPWVCCYRAAGCLEALIEGGADMSRRDRCGWTPLMQVIRGPGITNPDMRHDAENPERCAALILRHWPSAIHARSQQGNTVLEMAIRASNGLVIRALLSSKLLTAAQLNSCCTYPSPDCGLSMLSLAVLKCPPNVYSLFPPRQKLPPNERYIVRKLIRAGAGVNFEDSGADGRYPLHHAAHANLLDVVYYLVKKGADPALLDRTEADEEDETTRLVTFISENAMLRAEMREITTAETRPSNSPHLPHAKNKEI</sequence>
<reference evidence="1" key="1">
    <citation type="submission" date="2022-08" db="EMBL/GenBank/DDBJ databases">
        <title>Genome Sequence of Lecanicillium fungicola.</title>
        <authorList>
            <person name="Buettner E."/>
        </authorList>
    </citation>
    <scope>NUCLEOTIDE SEQUENCE</scope>
    <source>
        <strain evidence="1">Babe33</strain>
    </source>
</reference>
<keyword evidence="2" id="KW-1185">Reference proteome</keyword>
<dbReference type="EMBL" id="JANJQO010001133">
    <property type="protein sequence ID" value="KAJ2972519.1"/>
    <property type="molecule type" value="Genomic_DNA"/>
</dbReference>